<dbReference type="InterPro" id="IPR036291">
    <property type="entry name" value="NAD(P)-bd_dom_sf"/>
</dbReference>
<dbReference type="InterPro" id="IPR005097">
    <property type="entry name" value="Sacchrp_dh_NADP-bd"/>
</dbReference>
<accession>A0A662ZFM9</accession>
<proteinExistence type="predicted"/>
<dbReference type="Gene3D" id="3.40.50.720">
    <property type="entry name" value="NAD(P)-binding Rossmann-like Domain"/>
    <property type="match status" value="1"/>
</dbReference>
<dbReference type="Proteomes" id="UP000243745">
    <property type="component" value="Unassembled WGS sequence"/>
</dbReference>
<dbReference type="AlphaFoldDB" id="A0A662ZFM9"/>
<name>A0A662ZFM9_9GAMM</name>
<dbReference type="PANTHER" id="PTHR43796:SF2">
    <property type="entry name" value="CARBOXYNORSPERMIDINE SYNTHASE"/>
    <property type="match status" value="1"/>
</dbReference>
<evidence type="ECO:0000313" key="2">
    <source>
        <dbReference type="EMBL" id="SFO98730.1"/>
    </source>
</evidence>
<organism evidence="2 3">
    <name type="scientific">Ruminobacter amylophilus</name>
    <dbReference type="NCBI Taxonomy" id="867"/>
    <lineage>
        <taxon>Bacteria</taxon>
        <taxon>Pseudomonadati</taxon>
        <taxon>Pseudomonadota</taxon>
        <taxon>Gammaproteobacteria</taxon>
        <taxon>Aeromonadales</taxon>
        <taxon>Succinivibrionaceae</taxon>
        <taxon>Ruminobacter</taxon>
    </lineage>
</organism>
<dbReference type="EMBL" id="FOXF01000001">
    <property type="protein sequence ID" value="SFO98730.1"/>
    <property type="molecule type" value="Genomic_DNA"/>
</dbReference>
<dbReference type="Pfam" id="PF03435">
    <property type="entry name" value="Sacchrp_dh_NADP"/>
    <property type="match status" value="1"/>
</dbReference>
<keyword evidence="3" id="KW-1185">Reference proteome</keyword>
<dbReference type="PANTHER" id="PTHR43796">
    <property type="entry name" value="CARBOXYNORSPERMIDINE SYNTHASE"/>
    <property type="match status" value="1"/>
</dbReference>
<protein>
    <submittedName>
        <fullName evidence="2">Saccharopine dehydrogenase NADP binding domain-containing protein</fullName>
    </submittedName>
</protein>
<reference evidence="2 3" key="1">
    <citation type="submission" date="2016-10" db="EMBL/GenBank/DDBJ databases">
        <authorList>
            <person name="Varghese N."/>
            <person name="Submissions S."/>
        </authorList>
    </citation>
    <scope>NUCLEOTIDE SEQUENCE [LARGE SCALE GENOMIC DNA]</scope>
    <source>
        <strain evidence="2 3">DSM 1361</strain>
    </source>
</reference>
<feature type="domain" description="Saccharopine dehydrogenase NADP binding" evidence="1">
    <location>
        <begin position="4"/>
        <end position="103"/>
    </location>
</feature>
<evidence type="ECO:0000313" key="3">
    <source>
        <dbReference type="Proteomes" id="UP000243745"/>
    </source>
</evidence>
<dbReference type="SUPFAM" id="SSF51735">
    <property type="entry name" value="NAD(P)-binding Rossmann-fold domains"/>
    <property type="match status" value="1"/>
</dbReference>
<evidence type="ECO:0000259" key="1">
    <source>
        <dbReference type="Pfam" id="PF03435"/>
    </source>
</evidence>
<sequence length="367" mass="39698">MKKVLFLGGSGRVGETAIRYLLDHAAVELTVVTRKTVIDTERLCSCRSSVKNVQADITCGDTLDRLLEGTDLAVSCVGPSHTVGSFIIDACVRHGVALIDVSGYDPALKHLNRLNLENQIHAPVVVNSGLLPGLSGSYPQYLIHRYGGHSPVKSIEVFYAGRDTWSFSSAVDIVSSLGGFGENRGFCRIESGKIVRTGLIGAMVKVRFPEPVGTVAGMSMYSEEMARLIKAENIENAVVSGANIGRRAGVSLMISMLLKRYGTEKGIIRGAESLVKASARDGLKYPPYYGIHCRLILENGKTVKGVLTADDTYRASGMVLGMNAVYMLTHEIKPAGYSMHEAIPAEYVIDNLSREGIFSCLQDSYEN</sequence>
<gene>
    <name evidence="2" type="ORF">SAMN02910344_00110</name>
</gene>
<dbReference type="RefSeq" id="WP_177178448.1">
    <property type="nucleotide sequence ID" value="NZ_FOXF01000001.1"/>
</dbReference>